<accession>A0A2J8IKW2</accession>
<feature type="compositionally biased region" description="Acidic residues" evidence="1">
    <location>
        <begin position="14"/>
        <end position="26"/>
    </location>
</feature>
<name>A0A2J8IKW2_PANTR</name>
<feature type="non-terminal residue" evidence="2">
    <location>
        <position position="271"/>
    </location>
</feature>
<feature type="region of interest" description="Disordered" evidence="1">
    <location>
        <begin position="215"/>
        <end position="271"/>
    </location>
</feature>
<evidence type="ECO:0000313" key="2">
    <source>
        <dbReference type="EMBL" id="PNI11159.1"/>
    </source>
</evidence>
<dbReference type="AlphaFoldDB" id="A0A2J8IKW2"/>
<feature type="compositionally biased region" description="Polar residues" evidence="1">
    <location>
        <begin position="1"/>
        <end position="13"/>
    </location>
</feature>
<gene>
    <name evidence="2" type="ORF">CK820_G0055971</name>
</gene>
<dbReference type="Proteomes" id="UP000236370">
    <property type="component" value="Unassembled WGS sequence"/>
</dbReference>
<feature type="region of interest" description="Disordered" evidence="1">
    <location>
        <begin position="146"/>
        <end position="178"/>
    </location>
</feature>
<feature type="region of interest" description="Disordered" evidence="1">
    <location>
        <begin position="1"/>
        <end position="26"/>
    </location>
</feature>
<proteinExistence type="predicted"/>
<reference evidence="2 3" key="1">
    <citation type="submission" date="2017-12" db="EMBL/GenBank/DDBJ databases">
        <title>High-resolution comparative analysis of great ape genomes.</title>
        <authorList>
            <person name="Pollen A."/>
            <person name="Hastie A."/>
            <person name="Hormozdiari F."/>
            <person name="Dougherty M."/>
            <person name="Liu R."/>
            <person name="Chaisson M."/>
            <person name="Hoppe E."/>
            <person name="Hill C."/>
            <person name="Pang A."/>
            <person name="Hillier L."/>
            <person name="Baker C."/>
            <person name="Armstrong J."/>
            <person name="Shendure J."/>
            <person name="Paten B."/>
            <person name="Wilson R."/>
            <person name="Chao H."/>
            <person name="Schneider V."/>
            <person name="Ventura M."/>
            <person name="Kronenberg Z."/>
            <person name="Murali S."/>
            <person name="Gordon D."/>
            <person name="Cantsilieris S."/>
            <person name="Munson K."/>
            <person name="Nelson B."/>
            <person name="Raja A."/>
            <person name="Underwood J."/>
            <person name="Diekhans M."/>
            <person name="Fiddes I."/>
            <person name="Haussler D."/>
            <person name="Eichler E."/>
        </authorList>
    </citation>
    <scope>NUCLEOTIDE SEQUENCE [LARGE SCALE GENOMIC DNA]</scope>
    <source>
        <strain evidence="2">Yerkes chimp pedigree #C0471</strain>
    </source>
</reference>
<comment type="caution">
    <text evidence="2">The sequence shown here is derived from an EMBL/GenBank/DDBJ whole genome shotgun (WGS) entry which is preliminary data.</text>
</comment>
<evidence type="ECO:0000313" key="3">
    <source>
        <dbReference type="Proteomes" id="UP000236370"/>
    </source>
</evidence>
<evidence type="ECO:0000256" key="1">
    <source>
        <dbReference type="SAM" id="MobiDB-lite"/>
    </source>
</evidence>
<protein>
    <submittedName>
        <fullName evidence="2">MAGED4B isoform 6</fullName>
    </submittedName>
</protein>
<organism evidence="2 3">
    <name type="scientific">Pan troglodytes</name>
    <name type="common">Chimpanzee</name>
    <dbReference type="NCBI Taxonomy" id="9598"/>
    <lineage>
        <taxon>Eukaryota</taxon>
        <taxon>Metazoa</taxon>
        <taxon>Chordata</taxon>
        <taxon>Craniata</taxon>
        <taxon>Vertebrata</taxon>
        <taxon>Euteleostomi</taxon>
        <taxon>Mammalia</taxon>
        <taxon>Eutheria</taxon>
        <taxon>Euarchontoglires</taxon>
        <taxon>Primates</taxon>
        <taxon>Haplorrhini</taxon>
        <taxon>Catarrhini</taxon>
        <taxon>Hominidae</taxon>
        <taxon>Pan</taxon>
    </lineage>
</organism>
<sequence length="271" mass="28035">MAEGSFSVQSENYSVEDMDEGSDEVGEEEMVEGNDYEEFGAFGGYGTLTSFDIHILRAFGSLGPGLRILSNEPWELENPVLAQTLVEALQLDPETLANETAARAANVARAAASNRAARAAAAAARTAFSQVVASHRVATPQTSQMLVTSKMAAPEAPATSAQSQTGSPAQEAATEGPSSACAFSQAPCAREVDANRPSTAFLGQNDVFDFTQPAGVSGMAFPRPKRPAPAQEAATEGPSAASGVPQTGPGREVAATRPKTTKSGKALAKTR</sequence>
<feature type="compositionally biased region" description="Polar residues" evidence="1">
    <location>
        <begin position="159"/>
        <end position="168"/>
    </location>
</feature>
<dbReference type="EMBL" id="NBAG03000966">
    <property type="protein sequence ID" value="PNI11159.1"/>
    <property type="molecule type" value="Genomic_DNA"/>
</dbReference>